<evidence type="ECO:0000313" key="2">
    <source>
        <dbReference type="EMBL" id="MBB4858551.1"/>
    </source>
</evidence>
<keyword evidence="3" id="KW-1185">Reference proteome</keyword>
<organism evidence="2 3">
    <name type="scientific">Novosphingobium chloroacetimidivorans</name>
    <dbReference type="NCBI Taxonomy" id="1428314"/>
    <lineage>
        <taxon>Bacteria</taxon>
        <taxon>Pseudomonadati</taxon>
        <taxon>Pseudomonadota</taxon>
        <taxon>Alphaproteobacteria</taxon>
        <taxon>Sphingomonadales</taxon>
        <taxon>Sphingomonadaceae</taxon>
        <taxon>Novosphingobium</taxon>
    </lineage>
</organism>
<comment type="caution">
    <text evidence="2">The sequence shown here is derived from an EMBL/GenBank/DDBJ whole genome shotgun (WGS) entry which is preliminary data.</text>
</comment>
<protein>
    <recommendedName>
        <fullName evidence="4">PilZ domain-containing protein</fullName>
    </recommendedName>
</protein>
<dbReference type="SUPFAM" id="SSF141371">
    <property type="entry name" value="PilZ domain-like"/>
    <property type="match status" value="1"/>
</dbReference>
<dbReference type="Proteomes" id="UP000555448">
    <property type="component" value="Unassembled WGS sequence"/>
</dbReference>
<evidence type="ECO:0000256" key="1">
    <source>
        <dbReference type="SAM" id="MobiDB-lite"/>
    </source>
</evidence>
<sequence length="108" mass="11651">MAAPLRNLHVPPAPKERRGDTRQALRGLATLSQAGVERCEAALSDVSPYGCCVAITGEWLRPGHFVTITLPGMRPLSAIVRWAHSGAAGLELLQRLACDEPEWVALID</sequence>
<evidence type="ECO:0008006" key="4">
    <source>
        <dbReference type="Google" id="ProtNLM"/>
    </source>
</evidence>
<dbReference type="EMBL" id="JACHLR010000006">
    <property type="protein sequence ID" value="MBB4858551.1"/>
    <property type="molecule type" value="Genomic_DNA"/>
</dbReference>
<evidence type="ECO:0000313" key="3">
    <source>
        <dbReference type="Proteomes" id="UP000555448"/>
    </source>
</evidence>
<gene>
    <name evidence="2" type="ORF">HNO88_001874</name>
</gene>
<proteinExistence type="predicted"/>
<feature type="region of interest" description="Disordered" evidence="1">
    <location>
        <begin position="1"/>
        <end position="21"/>
    </location>
</feature>
<name>A0A7W7K983_9SPHN</name>
<reference evidence="2 3" key="1">
    <citation type="submission" date="2020-08" db="EMBL/GenBank/DDBJ databases">
        <title>Functional genomics of gut bacteria from endangered species of beetles.</title>
        <authorList>
            <person name="Carlos-Shanley C."/>
        </authorList>
    </citation>
    <scope>NUCLEOTIDE SEQUENCE [LARGE SCALE GENOMIC DNA]</scope>
    <source>
        <strain evidence="2 3">S00245</strain>
    </source>
</reference>
<accession>A0A7W7K983</accession>
<dbReference type="RefSeq" id="WP_184244308.1">
    <property type="nucleotide sequence ID" value="NZ_JACHLR010000006.1"/>
</dbReference>
<dbReference type="AlphaFoldDB" id="A0A7W7K983"/>